<dbReference type="RefSeq" id="WP_187578994.1">
    <property type="nucleotide sequence ID" value="NZ_CP060713.1"/>
</dbReference>
<evidence type="ECO:0000313" key="3">
    <source>
        <dbReference type="Proteomes" id="UP000515947"/>
    </source>
</evidence>
<sequence>MAVEFALVLPLLAMLLLGIVTAGIGFAQAISVANAVREGSRFGATSIPASTAPPYTDLQWTNWAADVNSRTAAMLVDTSAGQATVCTQVWKNSTSVAAVPTQVLSSPACVVGSQNVAGGSAPTPPSVDPNACVVTVWALRQIRINALLINMNPTVRRDSIARYERSC</sequence>
<feature type="domain" description="TadE-like" evidence="1">
    <location>
        <begin position="2"/>
        <end position="41"/>
    </location>
</feature>
<dbReference type="Pfam" id="PF07811">
    <property type="entry name" value="TadE"/>
    <property type="match status" value="1"/>
</dbReference>
<evidence type="ECO:0000259" key="1">
    <source>
        <dbReference type="Pfam" id="PF07811"/>
    </source>
</evidence>
<reference evidence="2 3" key="1">
    <citation type="submission" date="2020-08" db="EMBL/GenBank/DDBJ databases">
        <title>Genome sequence of Nocardioides mesophilus KACC 16243T.</title>
        <authorList>
            <person name="Hyun D.-W."/>
            <person name="Bae J.-W."/>
        </authorList>
    </citation>
    <scope>NUCLEOTIDE SEQUENCE [LARGE SCALE GENOMIC DNA]</scope>
    <source>
        <strain evidence="2 3">KACC 16243</strain>
    </source>
</reference>
<dbReference type="InterPro" id="IPR012495">
    <property type="entry name" value="TadE-like_dom"/>
</dbReference>
<proteinExistence type="predicted"/>
<dbReference type="KEGG" id="nmes:H9L09_01240"/>
<dbReference type="AlphaFoldDB" id="A0A7G9RC27"/>
<dbReference type="EMBL" id="CP060713">
    <property type="protein sequence ID" value="QNN53152.1"/>
    <property type="molecule type" value="Genomic_DNA"/>
</dbReference>
<organism evidence="2 3">
    <name type="scientific">Nocardioides mesophilus</name>
    <dbReference type="NCBI Taxonomy" id="433659"/>
    <lineage>
        <taxon>Bacteria</taxon>
        <taxon>Bacillati</taxon>
        <taxon>Actinomycetota</taxon>
        <taxon>Actinomycetes</taxon>
        <taxon>Propionibacteriales</taxon>
        <taxon>Nocardioidaceae</taxon>
        <taxon>Nocardioides</taxon>
    </lineage>
</organism>
<accession>A0A7G9RC27</accession>
<protein>
    <submittedName>
        <fullName evidence="2">Pilus assembly protein</fullName>
    </submittedName>
</protein>
<name>A0A7G9RC27_9ACTN</name>
<gene>
    <name evidence="2" type="ORF">H9L09_01240</name>
</gene>
<keyword evidence="3" id="KW-1185">Reference proteome</keyword>
<dbReference type="Proteomes" id="UP000515947">
    <property type="component" value="Chromosome"/>
</dbReference>
<evidence type="ECO:0000313" key="2">
    <source>
        <dbReference type="EMBL" id="QNN53152.1"/>
    </source>
</evidence>